<name>A0A512QQ79_9STAP</name>
<keyword evidence="3" id="KW-1185">Reference proteome</keyword>
<gene>
    <name evidence="2" type="ORF">SPI02_21720</name>
</gene>
<protein>
    <submittedName>
        <fullName evidence="2">Uncharacterized protein</fullName>
    </submittedName>
</protein>
<accession>A0A512QQ79</accession>
<dbReference type="Proteomes" id="UP000321736">
    <property type="component" value="Unassembled WGS sequence"/>
</dbReference>
<sequence length="59" mass="6748">MSECEITDSVSFLLLELRFVLKILLKFIHLGGTSILILSPIMKPHNYVPHSIQLIKMLI</sequence>
<reference evidence="2 3" key="1">
    <citation type="submission" date="2019-07" db="EMBL/GenBank/DDBJ databases">
        <title>Whole genome shotgun sequence of Staphylococcus piscifermentans NBRC 109625.</title>
        <authorList>
            <person name="Hosoyama A."/>
            <person name="Uohara A."/>
            <person name="Ohji S."/>
            <person name="Ichikawa N."/>
        </authorList>
    </citation>
    <scope>NUCLEOTIDE SEQUENCE [LARGE SCALE GENOMIC DNA]</scope>
    <source>
        <strain evidence="2 3">NBRC 109625</strain>
    </source>
</reference>
<dbReference type="EMBL" id="BKAR01000034">
    <property type="protein sequence ID" value="GEP85587.1"/>
    <property type="molecule type" value="Genomic_DNA"/>
</dbReference>
<organism evidence="2 3">
    <name type="scientific">Staphylococcus piscifermentans</name>
    <dbReference type="NCBI Taxonomy" id="70258"/>
    <lineage>
        <taxon>Bacteria</taxon>
        <taxon>Bacillati</taxon>
        <taxon>Bacillota</taxon>
        <taxon>Bacilli</taxon>
        <taxon>Bacillales</taxon>
        <taxon>Staphylococcaceae</taxon>
        <taxon>Staphylococcus</taxon>
    </lineage>
</organism>
<evidence type="ECO:0000313" key="2">
    <source>
        <dbReference type="EMBL" id="GEP85587.1"/>
    </source>
</evidence>
<evidence type="ECO:0000313" key="3">
    <source>
        <dbReference type="Proteomes" id="UP000321736"/>
    </source>
</evidence>
<keyword evidence="1" id="KW-0472">Membrane</keyword>
<keyword evidence="1" id="KW-1133">Transmembrane helix</keyword>
<keyword evidence="1" id="KW-0812">Transmembrane</keyword>
<evidence type="ECO:0000256" key="1">
    <source>
        <dbReference type="SAM" id="Phobius"/>
    </source>
</evidence>
<comment type="caution">
    <text evidence="2">The sequence shown here is derived from an EMBL/GenBank/DDBJ whole genome shotgun (WGS) entry which is preliminary data.</text>
</comment>
<proteinExistence type="predicted"/>
<feature type="transmembrane region" description="Helical" evidence="1">
    <location>
        <begin position="19"/>
        <end position="38"/>
    </location>
</feature>
<dbReference type="AlphaFoldDB" id="A0A512QQ79"/>